<dbReference type="Gene3D" id="3.40.50.300">
    <property type="entry name" value="P-loop containing nucleotide triphosphate hydrolases"/>
    <property type="match status" value="2"/>
</dbReference>
<organism evidence="9 10">
    <name type="scientific">Liquorilactobacillus ghanensis DSM 18630</name>
    <dbReference type="NCBI Taxonomy" id="1423750"/>
    <lineage>
        <taxon>Bacteria</taxon>
        <taxon>Bacillati</taxon>
        <taxon>Bacillota</taxon>
        <taxon>Bacilli</taxon>
        <taxon>Lactobacillales</taxon>
        <taxon>Lactobacillaceae</taxon>
        <taxon>Liquorilactobacillus</taxon>
    </lineage>
</organism>
<dbReference type="PANTHER" id="PTHR47959">
    <property type="entry name" value="ATP-DEPENDENT RNA HELICASE RHLE-RELATED"/>
    <property type="match status" value="1"/>
</dbReference>
<dbReference type="GeneID" id="98319665"/>
<feature type="compositionally biased region" description="Basic residues" evidence="6">
    <location>
        <begin position="404"/>
        <end position="426"/>
    </location>
</feature>
<dbReference type="InterPro" id="IPR011545">
    <property type="entry name" value="DEAD/DEAH_box_helicase_dom"/>
</dbReference>
<evidence type="ECO:0000256" key="5">
    <source>
        <dbReference type="ARBA" id="ARBA00038437"/>
    </source>
</evidence>
<dbReference type="AlphaFoldDB" id="A0A0R1VTL9"/>
<sequence>MEKLVTLTEQLGFKQPTLIQERVYQPLQQRKNVLGLAPTGSGKTLAYVLPLLQTIAVEKGTQLLIITPSQELTAQVTQVIRECLNQLKLGLTVTPLGGGANVKRQQEKLKKHPQVVVGTPGRLLELTKNKKLKLHQLQTVVFDEADALLTEQTLIDCRELLTHAPGQLQLAFFSATDGSILHDLPHWFGQAVERFDVRQEDQTQGKVEHWFLICPTRKRYEILRKFGRQPRFQGLVFINQLAEITEIAQRLQHDQIEFAVLDSQQRQTQRQHAIKQFAAGKIPLLLTTDVAARGLDLPQLPAVVNYDLPNGLTAYIHRVGRTGRMGQPGEVINLGNDRSFRSLKQLVKPAGYTVTEAVLSYGKIVAKQALDQPLTKEHAKAKVQSSFKQSAPAKRSKKTVEKATKKRSKNRIRSRKNKGFHPKKLH</sequence>
<keyword evidence="3 9" id="KW-0347">Helicase</keyword>
<evidence type="ECO:0000259" key="7">
    <source>
        <dbReference type="PROSITE" id="PS51192"/>
    </source>
</evidence>
<dbReference type="OrthoDB" id="9805696at2"/>
<dbReference type="PANTHER" id="PTHR47959:SF1">
    <property type="entry name" value="ATP-DEPENDENT RNA HELICASE DBPA"/>
    <property type="match status" value="1"/>
</dbReference>
<dbReference type="EMBL" id="AZGB01000025">
    <property type="protein sequence ID" value="KRM04844.1"/>
    <property type="molecule type" value="Genomic_DNA"/>
</dbReference>
<comment type="caution">
    <text evidence="9">The sequence shown here is derived from an EMBL/GenBank/DDBJ whole genome shotgun (WGS) entry which is preliminary data.</text>
</comment>
<evidence type="ECO:0000256" key="6">
    <source>
        <dbReference type="SAM" id="MobiDB-lite"/>
    </source>
</evidence>
<dbReference type="CDD" id="cd00268">
    <property type="entry name" value="DEADc"/>
    <property type="match status" value="1"/>
</dbReference>
<dbReference type="Pfam" id="PF00271">
    <property type="entry name" value="Helicase_C"/>
    <property type="match status" value="1"/>
</dbReference>
<feature type="region of interest" description="Disordered" evidence="6">
    <location>
        <begin position="380"/>
        <end position="426"/>
    </location>
</feature>
<keyword evidence="4" id="KW-0067">ATP-binding</keyword>
<dbReference type="SMART" id="SM00487">
    <property type="entry name" value="DEXDc"/>
    <property type="match status" value="1"/>
</dbReference>
<dbReference type="GO" id="GO:0016787">
    <property type="term" value="F:hydrolase activity"/>
    <property type="evidence" value="ECO:0007669"/>
    <property type="project" value="UniProtKB-KW"/>
</dbReference>
<dbReference type="PROSITE" id="PS51192">
    <property type="entry name" value="HELICASE_ATP_BIND_1"/>
    <property type="match status" value="1"/>
</dbReference>
<dbReference type="GO" id="GO:0005829">
    <property type="term" value="C:cytosol"/>
    <property type="evidence" value="ECO:0007669"/>
    <property type="project" value="TreeGrafter"/>
</dbReference>
<reference evidence="9 10" key="1">
    <citation type="journal article" date="2015" name="Genome Announc.">
        <title>Expanding the biotechnology potential of lactobacilli through comparative genomics of 213 strains and associated genera.</title>
        <authorList>
            <person name="Sun Z."/>
            <person name="Harris H.M."/>
            <person name="McCann A."/>
            <person name="Guo C."/>
            <person name="Argimon S."/>
            <person name="Zhang W."/>
            <person name="Yang X."/>
            <person name="Jeffery I.B."/>
            <person name="Cooney J.C."/>
            <person name="Kagawa T.F."/>
            <person name="Liu W."/>
            <person name="Song Y."/>
            <person name="Salvetti E."/>
            <person name="Wrobel A."/>
            <person name="Rasinkangas P."/>
            <person name="Parkhill J."/>
            <person name="Rea M.C."/>
            <person name="O'Sullivan O."/>
            <person name="Ritari J."/>
            <person name="Douillard F.P."/>
            <person name="Paul Ross R."/>
            <person name="Yang R."/>
            <person name="Briner A.E."/>
            <person name="Felis G.E."/>
            <person name="de Vos W.M."/>
            <person name="Barrangou R."/>
            <person name="Klaenhammer T.R."/>
            <person name="Caufield P.W."/>
            <person name="Cui Y."/>
            <person name="Zhang H."/>
            <person name="O'Toole P.W."/>
        </authorList>
    </citation>
    <scope>NUCLEOTIDE SEQUENCE [LARGE SCALE GENOMIC DNA]</scope>
    <source>
        <strain evidence="9 10">DSM 18630</strain>
    </source>
</reference>
<dbReference type="RefSeq" id="WP_057872390.1">
    <property type="nucleotide sequence ID" value="NZ_AZGB01000025.1"/>
</dbReference>
<feature type="domain" description="Helicase ATP-binding" evidence="7">
    <location>
        <begin position="24"/>
        <end position="176"/>
    </location>
</feature>
<dbReference type="InterPro" id="IPR044742">
    <property type="entry name" value="DEAD/DEAH_RhlB"/>
</dbReference>
<dbReference type="InterPro" id="IPR001650">
    <property type="entry name" value="Helicase_C-like"/>
</dbReference>
<evidence type="ECO:0000256" key="3">
    <source>
        <dbReference type="ARBA" id="ARBA00022806"/>
    </source>
</evidence>
<accession>A0A0R1VTL9</accession>
<evidence type="ECO:0000256" key="1">
    <source>
        <dbReference type="ARBA" id="ARBA00022741"/>
    </source>
</evidence>
<comment type="similarity">
    <text evidence="5">Belongs to the DEAD box helicase family.</text>
</comment>
<name>A0A0R1VTL9_9LACO</name>
<gene>
    <name evidence="9" type="ORF">FC89_GL001872</name>
</gene>
<dbReference type="GO" id="GO:0003676">
    <property type="term" value="F:nucleic acid binding"/>
    <property type="evidence" value="ECO:0007669"/>
    <property type="project" value="InterPro"/>
</dbReference>
<protein>
    <submittedName>
        <fullName evidence="9">ATP-dependent RNA helicase</fullName>
    </submittedName>
</protein>
<dbReference type="InterPro" id="IPR027417">
    <property type="entry name" value="P-loop_NTPase"/>
</dbReference>
<evidence type="ECO:0000313" key="9">
    <source>
        <dbReference type="EMBL" id="KRM04844.1"/>
    </source>
</evidence>
<evidence type="ECO:0000313" key="10">
    <source>
        <dbReference type="Proteomes" id="UP000051451"/>
    </source>
</evidence>
<dbReference type="STRING" id="1423750.FC89_GL001872"/>
<dbReference type="CDD" id="cd18787">
    <property type="entry name" value="SF2_C_DEAD"/>
    <property type="match status" value="1"/>
</dbReference>
<evidence type="ECO:0000256" key="2">
    <source>
        <dbReference type="ARBA" id="ARBA00022801"/>
    </source>
</evidence>
<dbReference type="GO" id="GO:0003724">
    <property type="term" value="F:RNA helicase activity"/>
    <property type="evidence" value="ECO:0007669"/>
    <property type="project" value="TreeGrafter"/>
</dbReference>
<keyword evidence="1" id="KW-0547">Nucleotide-binding</keyword>
<dbReference type="InterPro" id="IPR050079">
    <property type="entry name" value="DEAD_box_RNA_helicase"/>
</dbReference>
<dbReference type="PROSITE" id="PS51194">
    <property type="entry name" value="HELICASE_CTER"/>
    <property type="match status" value="1"/>
</dbReference>
<dbReference type="SUPFAM" id="SSF52540">
    <property type="entry name" value="P-loop containing nucleoside triphosphate hydrolases"/>
    <property type="match status" value="1"/>
</dbReference>
<dbReference type="Pfam" id="PF00270">
    <property type="entry name" value="DEAD"/>
    <property type="match status" value="1"/>
</dbReference>
<dbReference type="SMART" id="SM00490">
    <property type="entry name" value="HELICc"/>
    <property type="match status" value="1"/>
</dbReference>
<evidence type="ECO:0000256" key="4">
    <source>
        <dbReference type="ARBA" id="ARBA00022840"/>
    </source>
</evidence>
<dbReference type="InterPro" id="IPR014001">
    <property type="entry name" value="Helicase_ATP-bd"/>
</dbReference>
<dbReference type="Proteomes" id="UP000051451">
    <property type="component" value="Unassembled WGS sequence"/>
</dbReference>
<keyword evidence="10" id="KW-1185">Reference proteome</keyword>
<proteinExistence type="inferred from homology"/>
<dbReference type="GO" id="GO:0005524">
    <property type="term" value="F:ATP binding"/>
    <property type="evidence" value="ECO:0007669"/>
    <property type="project" value="UniProtKB-KW"/>
</dbReference>
<feature type="domain" description="Helicase C-terminal" evidence="8">
    <location>
        <begin position="206"/>
        <end position="365"/>
    </location>
</feature>
<keyword evidence="2" id="KW-0378">Hydrolase</keyword>
<dbReference type="PATRIC" id="fig|1423750.3.peg.1917"/>
<evidence type="ECO:0000259" key="8">
    <source>
        <dbReference type="PROSITE" id="PS51194"/>
    </source>
</evidence>